<sequence>MKSSDVSFEIQECGPTQVHKATNSVALCIPVKKKEGKTQTAGRTEDSCIKSLRDGPKEQTGNNEKAKRKDTTQNKTIDITNKVITTTNTRPHDTELKKKIRQILKQKKPSKRLNSTDNYFNKNGTENKNTPNSNRARSTKHKGSNI</sequence>
<evidence type="ECO:0000313" key="2">
    <source>
        <dbReference type="EMBL" id="KAK1137602.1"/>
    </source>
</evidence>
<comment type="caution">
    <text evidence="2">The sequence shown here is derived from an EMBL/GenBank/DDBJ whole genome shotgun (WGS) entry which is preliminary data.</text>
</comment>
<name>A0AA40GH30_9HYME</name>
<feature type="region of interest" description="Disordered" evidence="1">
    <location>
        <begin position="31"/>
        <end position="146"/>
    </location>
</feature>
<feature type="compositionally biased region" description="Basic residues" evidence="1">
    <location>
        <begin position="98"/>
        <end position="111"/>
    </location>
</feature>
<reference evidence="2" key="1">
    <citation type="submission" date="2021-10" db="EMBL/GenBank/DDBJ databases">
        <title>Melipona bicolor Genome sequencing and assembly.</title>
        <authorList>
            <person name="Araujo N.S."/>
            <person name="Arias M.C."/>
        </authorList>
    </citation>
    <scope>NUCLEOTIDE SEQUENCE</scope>
    <source>
        <strain evidence="2">USP_2M_L1-L4_2017</strain>
        <tissue evidence="2">Whole body</tissue>
    </source>
</reference>
<keyword evidence="3" id="KW-1185">Reference proteome</keyword>
<feature type="compositionally biased region" description="Polar residues" evidence="1">
    <location>
        <begin position="112"/>
        <end position="136"/>
    </location>
</feature>
<dbReference type="Proteomes" id="UP001177670">
    <property type="component" value="Unassembled WGS sequence"/>
</dbReference>
<dbReference type="EMBL" id="JAHYIQ010000001">
    <property type="protein sequence ID" value="KAK1137602.1"/>
    <property type="molecule type" value="Genomic_DNA"/>
</dbReference>
<protein>
    <submittedName>
        <fullName evidence="2">Uncharacterized protein</fullName>
    </submittedName>
</protein>
<dbReference type="AlphaFoldDB" id="A0AA40GH30"/>
<feature type="compositionally biased region" description="Basic residues" evidence="1">
    <location>
        <begin position="137"/>
        <end position="146"/>
    </location>
</feature>
<proteinExistence type="predicted"/>
<gene>
    <name evidence="2" type="ORF">K0M31_002104</name>
</gene>
<evidence type="ECO:0000313" key="3">
    <source>
        <dbReference type="Proteomes" id="UP001177670"/>
    </source>
</evidence>
<organism evidence="2 3">
    <name type="scientific">Melipona bicolor</name>
    <dbReference type="NCBI Taxonomy" id="60889"/>
    <lineage>
        <taxon>Eukaryota</taxon>
        <taxon>Metazoa</taxon>
        <taxon>Ecdysozoa</taxon>
        <taxon>Arthropoda</taxon>
        <taxon>Hexapoda</taxon>
        <taxon>Insecta</taxon>
        <taxon>Pterygota</taxon>
        <taxon>Neoptera</taxon>
        <taxon>Endopterygota</taxon>
        <taxon>Hymenoptera</taxon>
        <taxon>Apocrita</taxon>
        <taxon>Aculeata</taxon>
        <taxon>Apoidea</taxon>
        <taxon>Anthophila</taxon>
        <taxon>Apidae</taxon>
        <taxon>Melipona</taxon>
    </lineage>
</organism>
<accession>A0AA40GH30</accession>
<evidence type="ECO:0000256" key="1">
    <source>
        <dbReference type="SAM" id="MobiDB-lite"/>
    </source>
</evidence>
<feature type="compositionally biased region" description="Basic and acidic residues" evidence="1">
    <location>
        <begin position="32"/>
        <end position="57"/>
    </location>
</feature>
<feature type="compositionally biased region" description="Polar residues" evidence="1">
    <location>
        <begin position="73"/>
        <end position="89"/>
    </location>
</feature>